<dbReference type="AlphaFoldDB" id="K5WDS7"/>
<dbReference type="KEGG" id="pco:PHACADRAFT_26134"/>
<dbReference type="Proteomes" id="UP000008370">
    <property type="component" value="Unassembled WGS sequence"/>
</dbReference>
<evidence type="ECO:0000256" key="1">
    <source>
        <dbReference type="SAM" id="MobiDB-lite"/>
    </source>
</evidence>
<organism evidence="2 3">
    <name type="scientific">Phanerochaete carnosa (strain HHB-10118-sp)</name>
    <name type="common">White-rot fungus</name>
    <name type="synonym">Peniophora carnosa</name>
    <dbReference type="NCBI Taxonomy" id="650164"/>
    <lineage>
        <taxon>Eukaryota</taxon>
        <taxon>Fungi</taxon>
        <taxon>Dikarya</taxon>
        <taxon>Basidiomycota</taxon>
        <taxon>Agaricomycotina</taxon>
        <taxon>Agaricomycetes</taxon>
        <taxon>Polyporales</taxon>
        <taxon>Phanerochaetaceae</taxon>
        <taxon>Phanerochaete</taxon>
    </lineage>
</organism>
<evidence type="ECO:0000313" key="2">
    <source>
        <dbReference type="EMBL" id="EKM57430.1"/>
    </source>
</evidence>
<keyword evidence="3" id="KW-1185">Reference proteome</keyword>
<sequence length="113" mass="13234">MDIDDKQQNPRPASRLEVVYLELDEDFEDEEDDGHVSSTDLESMTQGERHNYLAHRDKVRCKYEAQKKQPPPKAKTEWSCCVRNARMTQRLLKRNIDGAYRGVPRPPQYGARE</sequence>
<reference evidence="2 3" key="1">
    <citation type="journal article" date="2012" name="BMC Genomics">
        <title>Comparative genomics of the white-rot fungi, Phanerochaete carnosa and P. chrysosporium, to elucidate the genetic basis of the distinct wood types they colonize.</title>
        <authorList>
            <person name="Suzuki H."/>
            <person name="MacDonald J."/>
            <person name="Syed K."/>
            <person name="Salamov A."/>
            <person name="Hori C."/>
            <person name="Aerts A."/>
            <person name="Henrissat B."/>
            <person name="Wiebenga A."/>
            <person name="vanKuyk P.A."/>
            <person name="Barry K."/>
            <person name="Lindquist E."/>
            <person name="LaButti K."/>
            <person name="Lapidus A."/>
            <person name="Lucas S."/>
            <person name="Coutinho P."/>
            <person name="Gong Y."/>
            <person name="Samejima M."/>
            <person name="Mahadevan R."/>
            <person name="Abou-Zaid M."/>
            <person name="de Vries R.P."/>
            <person name="Igarashi K."/>
            <person name="Yadav J.S."/>
            <person name="Grigoriev I.V."/>
            <person name="Master E.R."/>
        </authorList>
    </citation>
    <scope>NUCLEOTIDE SEQUENCE [LARGE SCALE GENOMIC DNA]</scope>
    <source>
        <strain evidence="2 3">HHB-10118-sp</strain>
    </source>
</reference>
<dbReference type="GeneID" id="18917964"/>
<name>K5WDS7_PHACS</name>
<evidence type="ECO:0000313" key="3">
    <source>
        <dbReference type="Proteomes" id="UP000008370"/>
    </source>
</evidence>
<dbReference type="EMBL" id="JH930470">
    <property type="protein sequence ID" value="EKM57430.1"/>
    <property type="molecule type" value="Genomic_DNA"/>
</dbReference>
<gene>
    <name evidence="2" type="ORF">PHACADRAFT_26134</name>
</gene>
<dbReference type="HOGENOM" id="CLU_2134394_0_0_1"/>
<feature type="compositionally biased region" description="Polar residues" evidence="1">
    <location>
        <begin position="36"/>
        <end position="46"/>
    </location>
</feature>
<feature type="region of interest" description="Disordered" evidence="1">
    <location>
        <begin position="27"/>
        <end position="51"/>
    </location>
</feature>
<accession>K5WDS7</accession>
<dbReference type="InParanoid" id="K5WDS7"/>
<protein>
    <submittedName>
        <fullName evidence="2">Uncharacterized protein</fullName>
    </submittedName>
</protein>
<proteinExistence type="predicted"/>
<dbReference type="RefSeq" id="XP_007392703.1">
    <property type="nucleotide sequence ID" value="XM_007392641.1"/>
</dbReference>